<dbReference type="Proteomes" id="UP000325797">
    <property type="component" value="Chromosome"/>
</dbReference>
<dbReference type="EMBL" id="CP042582">
    <property type="protein sequence ID" value="QEX23263.1"/>
    <property type="molecule type" value="Genomic_DNA"/>
</dbReference>
<protein>
    <submittedName>
        <fullName evidence="1">Uncharacterized protein</fullName>
    </submittedName>
</protein>
<dbReference type="KEGG" id="hadh:FRZ61_31990"/>
<gene>
    <name evidence="1" type="ORF">FRZ61_31990</name>
</gene>
<sequence>MFGNGSEDAPRDPLDVAGLKVLSKHRGDDLVARIPAYGSRVFRAVEDRMRAKERGGDEPGHDMNYFVSI</sequence>
<reference evidence="1 2" key="1">
    <citation type="submission" date="2019-08" db="EMBL/GenBank/DDBJ databases">
        <title>Hyperibacter terrae gen. nov., sp. nov. and Hyperibacter viscosus sp. nov., two new members in the family Rhodospirillaceae isolated from the rhizosphere of Hypericum perforatum.</title>
        <authorList>
            <person name="Noviana Z."/>
        </authorList>
    </citation>
    <scope>NUCLEOTIDE SEQUENCE [LARGE SCALE GENOMIC DNA]</scope>
    <source>
        <strain evidence="1 2">R5959</strain>
    </source>
</reference>
<evidence type="ECO:0000313" key="1">
    <source>
        <dbReference type="EMBL" id="QEX23263.1"/>
    </source>
</evidence>
<proteinExistence type="predicted"/>
<keyword evidence="2" id="KW-1185">Reference proteome</keyword>
<organism evidence="1 2">
    <name type="scientific">Hypericibacter adhaerens</name>
    <dbReference type="NCBI Taxonomy" id="2602016"/>
    <lineage>
        <taxon>Bacteria</taxon>
        <taxon>Pseudomonadati</taxon>
        <taxon>Pseudomonadota</taxon>
        <taxon>Alphaproteobacteria</taxon>
        <taxon>Rhodospirillales</taxon>
        <taxon>Dongiaceae</taxon>
        <taxon>Hypericibacter</taxon>
    </lineage>
</organism>
<accession>A0A5J6N2U2</accession>
<name>A0A5J6N2U2_9PROT</name>
<dbReference type="AlphaFoldDB" id="A0A5J6N2U2"/>
<evidence type="ECO:0000313" key="2">
    <source>
        <dbReference type="Proteomes" id="UP000325797"/>
    </source>
</evidence>